<organism evidence="14 15">
    <name type="scientific">Cyclospora cayetanensis</name>
    <dbReference type="NCBI Taxonomy" id="88456"/>
    <lineage>
        <taxon>Eukaryota</taxon>
        <taxon>Sar</taxon>
        <taxon>Alveolata</taxon>
        <taxon>Apicomplexa</taxon>
        <taxon>Conoidasida</taxon>
        <taxon>Coccidia</taxon>
        <taxon>Eucoccidiorida</taxon>
        <taxon>Eimeriorina</taxon>
        <taxon>Eimeriidae</taxon>
        <taxon>Cyclospora</taxon>
    </lineage>
</organism>
<dbReference type="PANTHER" id="PTHR24056:SF107">
    <property type="entry name" value="CYCLIN-DEPENDENT KINASE 11A-RELATED"/>
    <property type="match status" value="1"/>
</dbReference>
<evidence type="ECO:0000256" key="6">
    <source>
        <dbReference type="ARBA" id="ARBA00022840"/>
    </source>
</evidence>
<dbReference type="InterPro" id="IPR050108">
    <property type="entry name" value="CDK"/>
</dbReference>
<evidence type="ECO:0000256" key="7">
    <source>
        <dbReference type="ARBA" id="ARBA00038543"/>
    </source>
</evidence>
<accession>A0A6P6RVQ8</accession>
<keyword evidence="14" id="KW-1185">Reference proteome</keyword>
<keyword evidence="5 15" id="KW-0418">Kinase</keyword>
<feature type="binding site" evidence="11">
    <location>
        <position position="71"/>
    </location>
    <ligand>
        <name>ATP</name>
        <dbReference type="ChEBI" id="CHEBI:30616"/>
    </ligand>
</feature>
<dbReference type="Gene3D" id="1.10.510.10">
    <property type="entry name" value="Transferase(Phosphotransferase) domain 1"/>
    <property type="match status" value="1"/>
</dbReference>
<evidence type="ECO:0000256" key="1">
    <source>
        <dbReference type="ARBA" id="ARBA00006485"/>
    </source>
</evidence>
<feature type="domain" description="Protein kinase" evidence="13">
    <location>
        <begin position="42"/>
        <end position="350"/>
    </location>
</feature>
<dbReference type="AlphaFoldDB" id="A0A6P6RVQ8"/>
<dbReference type="GO" id="GO:0004674">
    <property type="term" value="F:protein serine/threonine kinase activity"/>
    <property type="evidence" value="ECO:0007669"/>
    <property type="project" value="UniProtKB-KW"/>
</dbReference>
<dbReference type="InterPro" id="IPR008271">
    <property type="entry name" value="Ser/Thr_kinase_AS"/>
</dbReference>
<evidence type="ECO:0000256" key="10">
    <source>
        <dbReference type="ARBA" id="ARBA00042858"/>
    </source>
</evidence>
<dbReference type="GeneID" id="34622563"/>
<comment type="similarity">
    <text evidence="1">Belongs to the protein kinase superfamily. CMGC Ser/Thr protein kinase family. CDC2/CDKX subfamily.</text>
</comment>
<keyword evidence="6 11" id="KW-0067">ATP-binding</keyword>
<keyword evidence="2" id="KW-0723">Serine/threonine-protein kinase</keyword>
<dbReference type="SMART" id="SM00220">
    <property type="entry name" value="S_TKc"/>
    <property type="match status" value="1"/>
</dbReference>
<dbReference type="PANTHER" id="PTHR24056">
    <property type="entry name" value="CELL DIVISION PROTEIN KINASE"/>
    <property type="match status" value="1"/>
</dbReference>
<comment type="subunit">
    <text evidence="7">May form a complex composed of at least the catalytic subunit CRK2 and a cyclin.</text>
</comment>
<feature type="compositionally biased region" description="Basic and acidic residues" evidence="12">
    <location>
        <begin position="519"/>
        <end position="530"/>
    </location>
</feature>
<evidence type="ECO:0000313" key="15">
    <source>
        <dbReference type="RefSeq" id="XP_026191557.1"/>
    </source>
</evidence>
<protein>
    <recommendedName>
        <fullName evidence="8">Cyclin-dependent kinase 2 homolog</fullName>
    </recommendedName>
    <alternativeName>
        <fullName evidence="9">Cell division control protein 2 homolog</fullName>
    </alternativeName>
    <alternativeName>
        <fullName evidence="10">cdc2-related kinase 2</fullName>
    </alternativeName>
</protein>
<dbReference type="OrthoDB" id="329701at2759"/>
<evidence type="ECO:0000256" key="4">
    <source>
        <dbReference type="ARBA" id="ARBA00022741"/>
    </source>
</evidence>
<reference evidence="15" key="1">
    <citation type="submission" date="2025-08" db="UniProtKB">
        <authorList>
            <consortium name="RefSeq"/>
        </authorList>
    </citation>
    <scope>IDENTIFICATION</scope>
</reference>
<dbReference type="CDD" id="cd07829">
    <property type="entry name" value="STKc_CDK_like"/>
    <property type="match status" value="1"/>
</dbReference>
<dbReference type="GO" id="GO:0007346">
    <property type="term" value="P:regulation of mitotic cell cycle"/>
    <property type="evidence" value="ECO:0007669"/>
    <property type="project" value="TreeGrafter"/>
</dbReference>
<dbReference type="InterPro" id="IPR000719">
    <property type="entry name" value="Prot_kinase_dom"/>
</dbReference>
<keyword evidence="3" id="KW-0808">Transferase</keyword>
<dbReference type="SUPFAM" id="SSF56112">
    <property type="entry name" value="Protein kinase-like (PK-like)"/>
    <property type="match status" value="1"/>
</dbReference>
<evidence type="ECO:0000256" key="5">
    <source>
        <dbReference type="ARBA" id="ARBA00022777"/>
    </source>
</evidence>
<feature type="region of interest" description="Disordered" evidence="12">
    <location>
        <begin position="495"/>
        <end position="530"/>
    </location>
</feature>
<dbReference type="GO" id="GO:0005524">
    <property type="term" value="F:ATP binding"/>
    <property type="evidence" value="ECO:0007669"/>
    <property type="project" value="UniProtKB-UniRule"/>
</dbReference>
<proteinExistence type="inferred from homology"/>
<evidence type="ECO:0000256" key="11">
    <source>
        <dbReference type="PROSITE-ProRule" id="PRU10141"/>
    </source>
</evidence>
<evidence type="ECO:0000256" key="9">
    <source>
        <dbReference type="ARBA" id="ARBA00041902"/>
    </source>
</evidence>
<evidence type="ECO:0000259" key="13">
    <source>
        <dbReference type="PROSITE" id="PS50011"/>
    </source>
</evidence>
<name>A0A6P6RVQ8_9EIME</name>
<evidence type="ECO:0000256" key="8">
    <source>
        <dbReference type="ARBA" id="ARBA00039612"/>
    </source>
</evidence>
<sequence>MAAFRGSGAFRGQEAPVQGWRAAARPAIGGGHFGSCRSVEDFELLACIGEGTYGRVWKARDTKRSAFVALKQMRLLPKQSHLEGLPRGTLREITLLRRLQHPNIVELIEIAVGPDISRARRPTPQELRDEGSLFCGNCFVYLVFEYCERDFADLIEDRQTPFGPGEIKCIMRQLLLAICHLHANKVLHRDVKLSNILLNAAGHIKLADFGLARPFREPPEPSTEGVVTLWYRAPELLLQASTYGPPVDMWAAGCIFAGLLTNRPFLPGKTEQHQVRLISVMLGTPTPEEWNGLEQLPGYSAFDFSQKRPGALRKVFSSQTPACTDLLSRLLALDPAKRITARDALAHPYFSEAPAPSCVRLLSAAAEPVHQAKAKRHCRSQEHPAASAAASTSDAAGWSAKDGAWIASLFKQQQAAAPTATIAAEAAQCRRGRLQSFQCTSENARGYSRYNALAKAPYSEVAEGGGALAKAPTAGVPCNGSSAGLVQQRRRAVLRAPSRSAARRFQERKQVAMPPTAARDCESKRGGSSA</sequence>
<keyword evidence="4 11" id="KW-0547">Nucleotide-binding</keyword>
<gene>
    <name evidence="15" type="primary">LOC34622563</name>
</gene>
<evidence type="ECO:0000313" key="14">
    <source>
        <dbReference type="Proteomes" id="UP000515125"/>
    </source>
</evidence>
<dbReference type="PROSITE" id="PS50011">
    <property type="entry name" value="PROTEIN_KINASE_DOM"/>
    <property type="match status" value="1"/>
</dbReference>
<dbReference type="Proteomes" id="UP000515125">
    <property type="component" value="Unplaced"/>
</dbReference>
<dbReference type="PROSITE" id="PS00108">
    <property type="entry name" value="PROTEIN_KINASE_ST"/>
    <property type="match status" value="1"/>
</dbReference>
<dbReference type="Pfam" id="PF00069">
    <property type="entry name" value="Pkinase"/>
    <property type="match status" value="1"/>
</dbReference>
<dbReference type="InterPro" id="IPR017441">
    <property type="entry name" value="Protein_kinase_ATP_BS"/>
</dbReference>
<evidence type="ECO:0000256" key="2">
    <source>
        <dbReference type="ARBA" id="ARBA00022527"/>
    </source>
</evidence>
<evidence type="ECO:0000256" key="12">
    <source>
        <dbReference type="SAM" id="MobiDB-lite"/>
    </source>
</evidence>
<dbReference type="RefSeq" id="XP_026191557.1">
    <property type="nucleotide sequence ID" value="XM_026335772.1"/>
</dbReference>
<dbReference type="GO" id="GO:0005634">
    <property type="term" value="C:nucleus"/>
    <property type="evidence" value="ECO:0007669"/>
    <property type="project" value="TreeGrafter"/>
</dbReference>
<dbReference type="PROSITE" id="PS00107">
    <property type="entry name" value="PROTEIN_KINASE_ATP"/>
    <property type="match status" value="1"/>
</dbReference>
<dbReference type="Gene3D" id="3.30.200.20">
    <property type="entry name" value="Phosphorylase Kinase, domain 1"/>
    <property type="match status" value="1"/>
</dbReference>
<dbReference type="InterPro" id="IPR011009">
    <property type="entry name" value="Kinase-like_dom_sf"/>
</dbReference>
<feature type="region of interest" description="Disordered" evidence="12">
    <location>
        <begin position="373"/>
        <end position="393"/>
    </location>
</feature>
<dbReference type="FunFam" id="1.10.510.10:FF:000624">
    <property type="entry name" value="Mitogen-activated protein kinase"/>
    <property type="match status" value="1"/>
</dbReference>
<evidence type="ECO:0000256" key="3">
    <source>
        <dbReference type="ARBA" id="ARBA00022679"/>
    </source>
</evidence>